<keyword evidence="3" id="KW-1185">Reference proteome</keyword>
<accession>A0A7I8JG10</accession>
<name>A0A7I8JG10_SPIIN</name>
<gene>
    <name evidence="2" type="ORF">SI7747_12015503</name>
</gene>
<evidence type="ECO:0000256" key="1">
    <source>
        <dbReference type="SAM" id="MobiDB-lite"/>
    </source>
</evidence>
<organism evidence="2">
    <name type="scientific">Spirodela intermedia</name>
    <name type="common">Intermediate duckweed</name>
    <dbReference type="NCBI Taxonomy" id="51605"/>
    <lineage>
        <taxon>Eukaryota</taxon>
        <taxon>Viridiplantae</taxon>
        <taxon>Streptophyta</taxon>
        <taxon>Embryophyta</taxon>
        <taxon>Tracheophyta</taxon>
        <taxon>Spermatophyta</taxon>
        <taxon>Magnoliopsida</taxon>
        <taxon>Liliopsida</taxon>
        <taxon>Araceae</taxon>
        <taxon>Lemnoideae</taxon>
        <taxon>Spirodela</taxon>
    </lineage>
</organism>
<feature type="compositionally biased region" description="Low complexity" evidence="1">
    <location>
        <begin position="1"/>
        <end position="10"/>
    </location>
</feature>
<evidence type="ECO:0000313" key="2">
    <source>
        <dbReference type="EMBL" id="CAA2629865.1"/>
    </source>
</evidence>
<proteinExistence type="predicted"/>
<protein>
    <submittedName>
        <fullName evidence="2">Uncharacterized protein</fullName>
    </submittedName>
</protein>
<sequence length="97" mass="10419">MSPGAVAAVGAKGGKNKGSSWPSKLGTLKDTVTVSYDKSKITISSEGPSPSGNDLRVIASNNDRNLYELCYFNMVENEGEERRKINSPHSSRILGVF</sequence>
<feature type="region of interest" description="Disordered" evidence="1">
    <location>
        <begin position="1"/>
        <end position="25"/>
    </location>
</feature>
<dbReference type="EMBL" id="CACRZD030000012">
    <property type="protein sequence ID" value="CAA6669108.1"/>
    <property type="molecule type" value="Genomic_DNA"/>
</dbReference>
<dbReference type="Proteomes" id="UP001189122">
    <property type="component" value="Unassembled WGS sequence"/>
</dbReference>
<reference evidence="2 3" key="1">
    <citation type="submission" date="2019-12" db="EMBL/GenBank/DDBJ databases">
        <authorList>
            <person name="Scholz U."/>
            <person name="Mascher M."/>
            <person name="Fiebig A."/>
        </authorList>
    </citation>
    <scope>NUCLEOTIDE SEQUENCE</scope>
</reference>
<dbReference type="EMBL" id="LR743599">
    <property type="protein sequence ID" value="CAA2629865.1"/>
    <property type="molecule type" value="Genomic_DNA"/>
</dbReference>
<dbReference type="AlphaFoldDB" id="A0A7I8JG10"/>
<evidence type="ECO:0000313" key="3">
    <source>
        <dbReference type="Proteomes" id="UP001189122"/>
    </source>
</evidence>